<evidence type="ECO:0000313" key="1">
    <source>
        <dbReference type="EMBL" id="CAH1449106.1"/>
    </source>
</evidence>
<reference evidence="1 2" key="1">
    <citation type="submission" date="2022-01" db="EMBL/GenBank/DDBJ databases">
        <authorList>
            <person name="Xiong W."/>
            <person name="Schranz E."/>
        </authorList>
    </citation>
    <scope>NUCLEOTIDE SEQUENCE [LARGE SCALE GENOMIC DNA]</scope>
</reference>
<gene>
    <name evidence="1" type="ORF">LVIROSA_LOCUS34611</name>
</gene>
<dbReference type="AlphaFoldDB" id="A0AAU9PH79"/>
<dbReference type="Proteomes" id="UP001157418">
    <property type="component" value="Unassembled WGS sequence"/>
</dbReference>
<sequence length="169" mass="19489">MDLFDLVNSFIEKGCSVVVDEEIGRIDDDHNPNDDEDSDVVENTMKDSLKRLFAFENDDEARRKATVEDQKTWRRVIETNSSPSSPDLKWQLMTQLRHQGFDAVPQQKSIINAMTVNEEVTMGVYGFGIGKMVMVSNNLKQLFNQGHWILRLTGESKIYAFYNFCNHTF</sequence>
<protein>
    <recommendedName>
        <fullName evidence="3">SNF2 N-terminal domain-containing protein</fullName>
    </recommendedName>
</protein>
<name>A0AAU9PH79_9ASTR</name>
<dbReference type="EMBL" id="CAKMRJ010005634">
    <property type="protein sequence ID" value="CAH1449106.1"/>
    <property type="molecule type" value="Genomic_DNA"/>
</dbReference>
<comment type="caution">
    <text evidence="1">The sequence shown here is derived from an EMBL/GenBank/DDBJ whole genome shotgun (WGS) entry which is preliminary data.</text>
</comment>
<accession>A0AAU9PH79</accession>
<proteinExistence type="predicted"/>
<organism evidence="1 2">
    <name type="scientific">Lactuca virosa</name>
    <dbReference type="NCBI Taxonomy" id="75947"/>
    <lineage>
        <taxon>Eukaryota</taxon>
        <taxon>Viridiplantae</taxon>
        <taxon>Streptophyta</taxon>
        <taxon>Embryophyta</taxon>
        <taxon>Tracheophyta</taxon>
        <taxon>Spermatophyta</taxon>
        <taxon>Magnoliopsida</taxon>
        <taxon>eudicotyledons</taxon>
        <taxon>Gunneridae</taxon>
        <taxon>Pentapetalae</taxon>
        <taxon>asterids</taxon>
        <taxon>campanulids</taxon>
        <taxon>Asterales</taxon>
        <taxon>Asteraceae</taxon>
        <taxon>Cichorioideae</taxon>
        <taxon>Cichorieae</taxon>
        <taxon>Lactucinae</taxon>
        <taxon>Lactuca</taxon>
    </lineage>
</organism>
<evidence type="ECO:0000313" key="2">
    <source>
        <dbReference type="Proteomes" id="UP001157418"/>
    </source>
</evidence>
<evidence type="ECO:0008006" key="3">
    <source>
        <dbReference type="Google" id="ProtNLM"/>
    </source>
</evidence>
<keyword evidence="2" id="KW-1185">Reference proteome</keyword>